<reference evidence="1 2" key="1">
    <citation type="submission" date="2022-03" db="EMBL/GenBank/DDBJ databases">
        <title>Complete genome sequence of Lysobacter capsici VKM B-2533 and Lysobacter gummosus 10.1.1, promising sources of lytic agents.</title>
        <authorList>
            <person name="Tarlachkov S.V."/>
            <person name="Kudryakova I.V."/>
            <person name="Afoshin A.S."/>
            <person name="Leontyevskaya E.A."/>
            <person name="Leontyevskaya N.V."/>
        </authorList>
    </citation>
    <scope>NUCLEOTIDE SEQUENCE [LARGE SCALE GENOMIC DNA]</scope>
    <source>
        <strain evidence="1 2">10.1.1</strain>
    </source>
</reference>
<dbReference type="Gene3D" id="2.60.40.2030">
    <property type="match status" value="1"/>
</dbReference>
<proteinExistence type="predicted"/>
<keyword evidence="2" id="KW-1185">Reference proteome</keyword>
<dbReference type="RefSeq" id="WP_148648865.1">
    <property type="nucleotide sequence ID" value="NZ_CP011131.1"/>
</dbReference>
<dbReference type="EMBL" id="CP093547">
    <property type="protein sequence ID" value="UNP31899.1"/>
    <property type="molecule type" value="Genomic_DNA"/>
</dbReference>
<accession>A0ABY3XJU5</accession>
<organism evidence="1 2">
    <name type="scientific">Lysobacter gummosus</name>
    <dbReference type="NCBI Taxonomy" id="262324"/>
    <lineage>
        <taxon>Bacteria</taxon>
        <taxon>Pseudomonadati</taxon>
        <taxon>Pseudomonadota</taxon>
        <taxon>Gammaproteobacteria</taxon>
        <taxon>Lysobacterales</taxon>
        <taxon>Lysobacteraceae</taxon>
        <taxon>Lysobacter</taxon>
    </lineage>
</organism>
<evidence type="ECO:0000313" key="2">
    <source>
        <dbReference type="Proteomes" id="UP000829194"/>
    </source>
</evidence>
<evidence type="ECO:0000313" key="1">
    <source>
        <dbReference type="EMBL" id="UNP31899.1"/>
    </source>
</evidence>
<dbReference type="SUPFAM" id="SSF141072">
    <property type="entry name" value="CalX-like"/>
    <property type="match status" value="1"/>
</dbReference>
<gene>
    <name evidence="1" type="ORF">MOV92_11870</name>
</gene>
<name>A0ABY3XJU5_9GAMM</name>
<dbReference type="InterPro" id="IPR038081">
    <property type="entry name" value="CalX-like_sf"/>
</dbReference>
<sequence length="614" mass="61060">MLVALACVPAVSSAQVQRTFVNLGFEQPALTGNNCYLIISAGVVPGWDTNHPANTVSGSCALAGSPVGSPIAGPIEVWRGPNYLSVPPRSGSQHAELNAYVASRLSQTICLTNNERVDWRLSHRGRNSATVPEVMNFNVDSTANTVAVLSSTTTGTGAPVSCPSDGTVTSHSCTSAAGGNGWTDYSGSFTWTGTTGNHNFGFQAIGGGATGNLLDDIQVTLRPYLEFDPNASASREGSATPTLPQVRIRGTVPAGGITVLVDITGGTATAGSDYTTGASANVTIPAGVYDDQRFPIPINIVDDSVIEDNETVTFQVRSNPTQYSLASTSGCGTAPSAAGTLTILDNDVDLQVTKALAGGANPTPPAGGATQFTVTYRNNTARTSVADTTSHDVTATVLDPAPAGLSFGNWSCQGGNGGACNASGGSGPINTTALLPAGSGGAAGGFVTYTINATVDAQRCAAMTNSASAAVTGALAEGATAQSGFVTPVPAGMANNSANALVDPACVALSMVKSELGDLDAYTPGTTSTYTLHACNAAGSDPADGATIGDSLPPGVSLASAWTCSGSGGGTCPASGGAAGGTSVSVAGVVLPAGACVDVSIPVRFSSDPSDYVP</sequence>
<dbReference type="Proteomes" id="UP000829194">
    <property type="component" value="Chromosome"/>
</dbReference>
<protein>
    <submittedName>
        <fullName evidence="1">DUF11 domain-containing protein</fullName>
    </submittedName>
</protein>